<evidence type="ECO:0000313" key="1">
    <source>
        <dbReference type="EMBL" id="SMY01070.1"/>
    </source>
</evidence>
<accession>A0A2H1KMV7</accession>
<dbReference type="EMBL" id="FXZG01000030">
    <property type="protein sequence ID" value="SMY01070.1"/>
    <property type="molecule type" value="Genomic_DNA"/>
</dbReference>
<protein>
    <submittedName>
        <fullName evidence="1">Uncharacterized protein</fullName>
    </submittedName>
</protein>
<dbReference type="RefSeq" id="WP_101639532.1">
    <property type="nucleotide sequence ID" value="NZ_FXZG01000030.1"/>
</dbReference>
<name>A0A2H1KMV7_BREAU</name>
<dbReference type="Proteomes" id="UP000234289">
    <property type="component" value="Unassembled WGS sequence"/>
</dbReference>
<evidence type="ECO:0000313" key="2">
    <source>
        <dbReference type="Proteomes" id="UP000234289"/>
    </source>
</evidence>
<gene>
    <name evidence="1" type="ORF">BAUR920_03374</name>
</gene>
<sequence length="111" mass="11829">MVTKDRVRPPQDLCDGLSKLLGPEFSAAEVYTVASALPETVHPELADASTREPAAPSSALGKAVLESLVDCGIFDAKFGSAVIKDEFDAPSRESLEDLYSMTATSQQLREA</sequence>
<proteinExistence type="predicted"/>
<reference evidence="2" key="1">
    <citation type="submission" date="2017-03" db="EMBL/GenBank/DDBJ databases">
        <authorList>
            <person name="Monnet C."/>
        </authorList>
    </citation>
    <scope>NUCLEOTIDE SEQUENCE [LARGE SCALE GENOMIC DNA]</scope>
    <source>
        <strain evidence="2">CNRZ 920</strain>
    </source>
</reference>
<organism evidence="1 2">
    <name type="scientific">Brevibacterium aurantiacum</name>
    <dbReference type="NCBI Taxonomy" id="273384"/>
    <lineage>
        <taxon>Bacteria</taxon>
        <taxon>Bacillati</taxon>
        <taxon>Actinomycetota</taxon>
        <taxon>Actinomycetes</taxon>
        <taxon>Micrococcales</taxon>
        <taxon>Brevibacteriaceae</taxon>
        <taxon>Brevibacterium</taxon>
    </lineage>
</organism>
<dbReference type="AlphaFoldDB" id="A0A2H1KMV7"/>